<gene>
    <name evidence="1" type="ORF">EGJ44_01190</name>
</gene>
<sequence>MFLLSRRRFDGSVKTLFSAFATPGNRAMEQVKRFAFLLQSKAEYKAWIVTEKHFFKTATNPEDMRVTARFMGF</sequence>
<accession>A0A427HV64</accession>
<reference evidence="1 2" key="1">
    <citation type="submission" date="2018-10" db="EMBL/GenBank/DDBJ databases">
        <title>Transmission dynamics of multidrug resistant bacteria on intensive care unit surfaces.</title>
        <authorList>
            <person name="D'Souza A.W."/>
            <person name="Potter R.F."/>
            <person name="Wallace M."/>
            <person name="Shupe A."/>
            <person name="Patel S."/>
            <person name="Sun S."/>
            <person name="Gul D."/>
            <person name="Kwon J.H."/>
            <person name="Andleeb S."/>
            <person name="Burnham C.-A.D."/>
            <person name="Dantas G."/>
        </authorList>
    </citation>
    <scope>NUCLEOTIDE SEQUENCE [LARGE SCALE GENOMIC DNA]</scope>
    <source>
        <strain evidence="1 2">PO_271</strain>
    </source>
</reference>
<dbReference type="Proteomes" id="UP000272833">
    <property type="component" value="Unassembled WGS sequence"/>
</dbReference>
<proteinExistence type="predicted"/>
<name>A0A427HV64_ECTOL</name>
<protein>
    <submittedName>
        <fullName evidence="1">Uncharacterized protein</fullName>
    </submittedName>
</protein>
<evidence type="ECO:0000313" key="1">
    <source>
        <dbReference type="EMBL" id="RRW39021.1"/>
    </source>
</evidence>
<evidence type="ECO:0000313" key="2">
    <source>
        <dbReference type="Proteomes" id="UP000272833"/>
    </source>
</evidence>
<dbReference type="AlphaFoldDB" id="A0A427HV64"/>
<comment type="caution">
    <text evidence="1">The sequence shown here is derived from an EMBL/GenBank/DDBJ whole genome shotgun (WGS) entry which is preliminary data.</text>
</comment>
<dbReference type="EMBL" id="RHRS01000002">
    <property type="protein sequence ID" value="RRW39021.1"/>
    <property type="molecule type" value="Genomic_DNA"/>
</dbReference>
<organism evidence="1 2">
    <name type="scientific">Ectopseudomonas oleovorans</name>
    <name type="common">Pseudomonas oleovorans</name>
    <dbReference type="NCBI Taxonomy" id="301"/>
    <lineage>
        <taxon>Bacteria</taxon>
        <taxon>Pseudomonadati</taxon>
        <taxon>Pseudomonadota</taxon>
        <taxon>Gammaproteobacteria</taxon>
        <taxon>Pseudomonadales</taxon>
        <taxon>Pseudomonadaceae</taxon>
        <taxon>Ectopseudomonas</taxon>
    </lineage>
</organism>